<dbReference type="GO" id="GO:0046961">
    <property type="term" value="F:proton-transporting ATPase activity, rotational mechanism"/>
    <property type="evidence" value="ECO:0007669"/>
    <property type="project" value="InterPro"/>
</dbReference>
<dbReference type="Pfam" id="PF01992">
    <property type="entry name" value="vATP-synt_AC39"/>
    <property type="match status" value="1"/>
</dbReference>
<organism evidence="3">
    <name type="scientific">Methanofollis liminatans</name>
    <dbReference type="NCBI Taxonomy" id="2201"/>
    <lineage>
        <taxon>Archaea</taxon>
        <taxon>Methanobacteriati</taxon>
        <taxon>Methanobacteriota</taxon>
        <taxon>Stenosarchaea group</taxon>
        <taxon>Methanomicrobia</taxon>
        <taxon>Methanomicrobiales</taxon>
        <taxon>Methanomicrobiaceae</taxon>
        <taxon>Methanofollis</taxon>
    </lineage>
</organism>
<dbReference type="InterPro" id="IPR002843">
    <property type="entry name" value="ATPase_V0-cplx_csu/dsu"/>
</dbReference>
<dbReference type="PANTHER" id="PTHR38682:SF1">
    <property type="entry name" value="V-TYPE ATP SYNTHASE SUBUNIT C"/>
    <property type="match status" value="1"/>
</dbReference>
<name>A0A831LRU3_9EURY</name>
<dbReference type="InterPro" id="IPR050873">
    <property type="entry name" value="V-ATPase_V0D/AC39_subunit"/>
</dbReference>
<feature type="non-terminal residue" evidence="3">
    <location>
        <position position="1"/>
    </location>
</feature>
<evidence type="ECO:0000256" key="2">
    <source>
        <dbReference type="ARBA" id="ARBA00023065"/>
    </source>
</evidence>
<comment type="caution">
    <text evidence="3">The sequence shown here is derived from an EMBL/GenBank/DDBJ whole genome shotgun (WGS) entry which is preliminary data.</text>
</comment>
<dbReference type="Gene3D" id="1.10.132.50">
    <property type="entry name" value="ATP synthase (C/AC39) subunit, domain 3"/>
    <property type="match status" value="2"/>
</dbReference>
<dbReference type="EMBL" id="DSBY01000264">
    <property type="protein sequence ID" value="HDS63762.1"/>
    <property type="molecule type" value="Genomic_DNA"/>
</dbReference>
<dbReference type="Proteomes" id="UP000885648">
    <property type="component" value="Unassembled WGS sequence"/>
</dbReference>
<dbReference type="SUPFAM" id="SSF103486">
    <property type="entry name" value="V-type ATP synthase subunit C"/>
    <property type="match status" value="1"/>
</dbReference>
<sequence>LDRITLDHLLNEDSPERIVDSLKGRSFGAVLAAGITEALETGSFANIENELYKQLYARMIAEAKDGIKGGYEFLGYIQMEIDLKNLINLFRFRAHKAGEEIRELLIPGGKAFTVDELQRMSAIEDLNEFIDAARKKTRDPELNALFDELGQKRPVHEVEVLVTKYQLKQMERVSKLYVFSVFPILAYLEMKKYEVTNLRAIARGKEYGLPNERIQGYLVM</sequence>
<reference evidence="3" key="1">
    <citation type="journal article" date="2020" name="mSystems">
        <title>Genome- and Community-Level Interaction Insights into Carbon Utilization and Element Cycling Functions of Hydrothermarchaeota in Hydrothermal Sediment.</title>
        <authorList>
            <person name="Zhou Z."/>
            <person name="Liu Y."/>
            <person name="Xu W."/>
            <person name="Pan J."/>
            <person name="Luo Z.H."/>
            <person name="Li M."/>
        </authorList>
    </citation>
    <scope>NUCLEOTIDE SEQUENCE</scope>
    <source>
        <strain evidence="3">SpSt-1183</strain>
    </source>
</reference>
<keyword evidence="2" id="KW-0406">Ion transport</keyword>
<dbReference type="PANTHER" id="PTHR38682">
    <property type="entry name" value="V-TYPE ATP SYNTHASE SUBUNIT C"/>
    <property type="match status" value="1"/>
</dbReference>
<dbReference type="AlphaFoldDB" id="A0A831LRU3"/>
<accession>A0A831LRU3</accession>
<keyword evidence="1" id="KW-0813">Transport</keyword>
<proteinExistence type="predicted"/>
<dbReference type="InterPro" id="IPR036079">
    <property type="entry name" value="ATPase_csu/dsu_sf"/>
</dbReference>
<gene>
    <name evidence="3" type="ORF">ENN52_06535</name>
</gene>
<protein>
    <submittedName>
        <fullName evidence="3">ATP synthase A1 subunit C</fullName>
    </submittedName>
</protein>
<evidence type="ECO:0000256" key="1">
    <source>
        <dbReference type="ARBA" id="ARBA00022448"/>
    </source>
</evidence>
<evidence type="ECO:0000313" key="3">
    <source>
        <dbReference type="EMBL" id="HDS63762.1"/>
    </source>
</evidence>
<dbReference type="InterPro" id="IPR044911">
    <property type="entry name" value="V-type_ATPase_csu/dsu_dom_3"/>
</dbReference>